<reference evidence="2 3" key="1">
    <citation type="submission" date="2013-11" db="EMBL/GenBank/DDBJ databases">
        <title>The Genome Sequence of Phytophthora parasitica CJ01A1.</title>
        <authorList>
            <consortium name="The Broad Institute Genomics Platform"/>
            <person name="Russ C."/>
            <person name="Tyler B."/>
            <person name="Panabieres F."/>
            <person name="Shan W."/>
            <person name="Tripathy S."/>
            <person name="Grunwald N."/>
            <person name="Machado M."/>
            <person name="Johnson C.S."/>
            <person name="Walker B."/>
            <person name="Young S.K."/>
            <person name="Zeng Q."/>
            <person name="Gargeya S."/>
            <person name="Fitzgerald M."/>
            <person name="Haas B."/>
            <person name="Abouelleil A."/>
            <person name="Allen A.W."/>
            <person name="Alvarado L."/>
            <person name="Arachchi H.M."/>
            <person name="Berlin A.M."/>
            <person name="Chapman S.B."/>
            <person name="Gainer-Dewar J."/>
            <person name="Goldberg J."/>
            <person name="Griggs A."/>
            <person name="Gujja S."/>
            <person name="Hansen M."/>
            <person name="Howarth C."/>
            <person name="Imamovic A."/>
            <person name="Ireland A."/>
            <person name="Larimer J."/>
            <person name="McCowan C."/>
            <person name="Murphy C."/>
            <person name="Pearson M."/>
            <person name="Poon T.W."/>
            <person name="Priest M."/>
            <person name="Roberts A."/>
            <person name="Saif S."/>
            <person name="Shea T."/>
            <person name="Sisk P."/>
            <person name="Sykes S."/>
            <person name="Wortman J."/>
            <person name="Nusbaum C."/>
            <person name="Birren B."/>
        </authorList>
    </citation>
    <scope>NUCLEOTIDE SEQUENCE [LARGE SCALE GENOMIC DNA]</scope>
    <source>
        <strain evidence="2 3">CJ01A1</strain>
    </source>
</reference>
<evidence type="ECO:0000313" key="3">
    <source>
        <dbReference type="Proteomes" id="UP000018958"/>
    </source>
</evidence>
<organism evidence="2 3">
    <name type="scientific">Phytophthora nicotianae CJ01A1</name>
    <dbReference type="NCBI Taxonomy" id="1317063"/>
    <lineage>
        <taxon>Eukaryota</taxon>
        <taxon>Sar</taxon>
        <taxon>Stramenopiles</taxon>
        <taxon>Oomycota</taxon>
        <taxon>Peronosporomycetes</taxon>
        <taxon>Peronosporales</taxon>
        <taxon>Peronosporaceae</taxon>
        <taxon>Phytophthora</taxon>
    </lineage>
</organism>
<evidence type="ECO:0000313" key="2">
    <source>
        <dbReference type="EMBL" id="ETP03379.1"/>
    </source>
</evidence>
<protein>
    <submittedName>
        <fullName evidence="2">Uncharacterized protein</fullName>
    </submittedName>
</protein>
<evidence type="ECO:0000256" key="1">
    <source>
        <dbReference type="SAM" id="MobiDB-lite"/>
    </source>
</evidence>
<dbReference type="AlphaFoldDB" id="W2W179"/>
<comment type="caution">
    <text evidence="2">The sequence shown here is derived from an EMBL/GenBank/DDBJ whole genome shotgun (WGS) entry which is preliminary data.</text>
</comment>
<name>W2W179_PHYNI</name>
<dbReference type="Proteomes" id="UP000018958">
    <property type="component" value="Unassembled WGS sequence"/>
</dbReference>
<accession>W2W179</accession>
<proteinExistence type="predicted"/>
<gene>
    <name evidence="2" type="ORF">F441_19648</name>
</gene>
<dbReference type="EMBL" id="ANIX01003887">
    <property type="protein sequence ID" value="ETP03379.1"/>
    <property type="molecule type" value="Genomic_DNA"/>
</dbReference>
<feature type="region of interest" description="Disordered" evidence="1">
    <location>
        <begin position="34"/>
        <end position="57"/>
    </location>
</feature>
<sequence>MTSINDFLDSSYFPRRVEQLVLRRFQTWLHGRCPLPTDNNGQQQGTELTEGQRLDGERSQCQPLAMHRNRPHDALTSQVGDYRLLNDMAPLSWNGYGLVRSAKASACAVVEHNQDDDELVASASGED</sequence>